<dbReference type="InterPro" id="IPR026170">
    <property type="entry name" value="FAM173A/B"/>
</dbReference>
<evidence type="ECO:0000313" key="7">
    <source>
        <dbReference type="EMBL" id="KAK5583966.1"/>
    </source>
</evidence>
<dbReference type="AlphaFoldDB" id="A0AAN7YYA6"/>
<name>A0AAN7YYA6_9MYCE</name>
<gene>
    <name evidence="7" type="ORF">RB653_005572</name>
</gene>
<reference evidence="7 8" key="1">
    <citation type="submission" date="2023-11" db="EMBL/GenBank/DDBJ databases">
        <title>Dfirmibasis_genome.</title>
        <authorList>
            <person name="Edelbroek B."/>
            <person name="Kjellin J."/>
            <person name="Jerlstrom-Hultqvist J."/>
            <person name="Soderbom F."/>
        </authorList>
    </citation>
    <scope>NUCLEOTIDE SEQUENCE [LARGE SCALE GENOMIC DNA]</scope>
    <source>
        <strain evidence="7 8">TNS-C-14</strain>
    </source>
</reference>
<evidence type="ECO:0000256" key="2">
    <source>
        <dbReference type="ARBA" id="ARBA00022603"/>
    </source>
</evidence>
<keyword evidence="2" id="KW-0489">Methyltransferase</keyword>
<dbReference type="PANTHER" id="PTHR13610">
    <property type="entry name" value="METHYLTRANSFERASE DOMAIN-CONTAINING PROTEIN"/>
    <property type="match status" value="1"/>
</dbReference>
<dbReference type="InterPro" id="IPR025714">
    <property type="entry name" value="Methyltranfer_dom"/>
</dbReference>
<dbReference type="GO" id="GO:1905706">
    <property type="term" value="P:regulation of mitochondrial ATP synthesis coupled proton transport"/>
    <property type="evidence" value="ECO:0007669"/>
    <property type="project" value="TreeGrafter"/>
</dbReference>
<feature type="region of interest" description="Disordered" evidence="5">
    <location>
        <begin position="1"/>
        <end position="20"/>
    </location>
</feature>
<keyword evidence="4" id="KW-0949">S-adenosyl-L-methionine</keyword>
<dbReference type="PANTHER" id="PTHR13610:SF11">
    <property type="entry name" value="METHYLTRANSFERASE DOMAIN-CONTAINING PROTEIN"/>
    <property type="match status" value="1"/>
</dbReference>
<accession>A0AAN7YYA6</accession>
<dbReference type="Pfam" id="PF13847">
    <property type="entry name" value="Methyltransf_31"/>
    <property type="match status" value="1"/>
</dbReference>
<dbReference type="SUPFAM" id="SSF53335">
    <property type="entry name" value="S-adenosyl-L-methionine-dependent methyltransferases"/>
    <property type="match status" value="1"/>
</dbReference>
<keyword evidence="8" id="KW-1185">Reference proteome</keyword>
<evidence type="ECO:0000313" key="8">
    <source>
        <dbReference type="Proteomes" id="UP001344447"/>
    </source>
</evidence>
<comment type="caution">
    <text evidence="7">The sequence shown here is derived from an EMBL/GenBank/DDBJ whole genome shotgun (WGS) entry which is preliminary data.</text>
</comment>
<dbReference type="Proteomes" id="UP001344447">
    <property type="component" value="Unassembled WGS sequence"/>
</dbReference>
<comment type="similarity">
    <text evidence="1">Belongs to the ANT/ATPSC lysine N-methyltransferase family.</text>
</comment>
<feature type="domain" description="Methyltransferase" evidence="6">
    <location>
        <begin position="45"/>
        <end position="166"/>
    </location>
</feature>
<proteinExistence type="inferred from homology"/>
<dbReference type="GO" id="GO:0032259">
    <property type="term" value="P:methylation"/>
    <property type="evidence" value="ECO:0007669"/>
    <property type="project" value="UniProtKB-KW"/>
</dbReference>
<keyword evidence="3" id="KW-0808">Transferase</keyword>
<feature type="compositionally biased region" description="Acidic residues" evidence="5">
    <location>
        <begin position="1"/>
        <end position="19"/>
    </location>
</feature>
<dbReference type="EMBL" id="JAVFKY010000001">
    <property type="protein sequence ID" value="KAK5583966.1"/>
    <property type="molecule type" value="Genomic_DNA"/>
</dbReference>
<sequence length="217" mass="24670">MQCDSDEEWTQPFLDEEDPLPNQICPYATSSEISIKSMLEISSIDSDDIVLDLGCGDGRIVIYAAKHYGIRGIGLDINPELIKTAIENSKKEGVDHLVLFKVQDFANESFDFKLDTIGLSLNNDNDDKKNINLIYPTILTCYLIPRALKVIEPKVKKLIRENGESINHKPIRIATIVYPFERWQHINDDNSLKIFLYNKDSIDIIPKSLDSSNPIFI</sequence>
<dbReference type="Gene3D" id="3.40.50.150">
    <property type="entry name" value="Vaccinia Virus protein VP39"/>
    <property type="match status" value="1"/>
</dbReference>
<dbReference type="GO" id="GO:0005739">
    <property type="term" value="C:mitochondrion"/>
    <property type="evidence" value="ECO:0007669"/>
    <property type="project" value="TreeGrafter"/>
</dbReference>
<evidence type="ECO:0000256" key="1">
    <source>
        <dbReference type="ARBA" id="ARBA00010633"/>
    </source>
</evidence>
<evidence type="ECO:0000256" key="5">
    <source>
        <dbReference type="SAM" id="MobiDB-lite"/>
    </source>
</evidence>
<evidence type="ECO:0000256" key="3">
    <source>
        <dbReference type="ARBA" id="ARBA00022679"/>
    </source>
</evidence>
<organism evidence="7 8">
    <name type="scientific">Dictyostelium firmibasis</name>
    <dbReference type="NCBI Taxonomy" id="79012"/>
    <lineage>
        <taxon>Eukaryota</taxon>
        <taxon>Amoebozoa</taxon>
        <taxon>Evosea</taxon>
        <taxon>Eumycetozoa</taxon>
        <taxon>Dictyostelia</taxon>
        <taxon>Dictyosteliales</taxon>
        <taxon>Dictyosteliaceae</taxon>
        <taxon>Dictyostelium</taxon>
    </lineage>
</organism>
<protein>
    <recommendedName>
        <fullName evidence="6">Methyltransferase domain-containing protein</fullName>
    </recommendedName>
</protein>
<evidence type="ECO:0000256" key="4">
    <source>
        <dbReference type="ARBA" id="ARBA00022691"/>
    </source>
</evidence>
<dbReference type="GO" id="GO:0016279">
    <property type="term" value="F:protein-lysine N-methyltransferase activity"/>
    <property type="evidence" value="ECO:0007669"/>
    <property type="project" value="InterPro"/>
</dbReference>
<dbReference type="InterPro" id="IPR029063">
    <property type="entry name" value="SAM-dependent_MTases_sf"/>
</dbReference>
<evidence type="ECO:0000259" key="6">
    <source>
        <dbReference type="Pfam" id="PF13847"/>
    </source>
</evidence>
<dbReference type="CDD" id="cd02440">
    <property type="entry name" value="AdoMet_MTases"/>
    <property type="match status" value="1"/>
</dbReference>